<accession>A0ABQ8U0P8</accession>
<gene>
    <name evidence="2" type="ORF">PAPYR_13182</name>
</gene>
<comment type="caution">
    <text evidence="2">The sequence shown here is derived from an EMBL/GenBank/DDBJ whole genome shotgun (WGS) entry which is preliminary data.</text>
</comment>
<keyword evidence="3" id="KW-1185">Reference proteome</keyword>
<proteinExistence type="predicted"/>
<protein>
    <submittedName>
        <fullName evidence="2">Uncharacterized protein</fullName>
    </submittedName>
</protein>
<reference evidence="2" key="1">
    <citation type="journal article" date="2022" name="bioRxiv">
        <title>Genomics of Preaxostyla Flagellates Illuminates Evolutionary Transitions and the Path Towards Mitochondrial Loss.</title>
        <authorList>
            <person name="Novak L.V.F."/>
            <person name="Treitli S.C."/>
            <person name="Pyrih J."/>
            <person name="Halakuc P."/>
            <person name="Pipaliya S.V."/>
            <person name="Vacek V."/>
            <person name="Brzon O."/>
            <person name="Soukal P."/>
            <person name="Eme L."/>
            <person name="Dacks J.B."/>
            <person name="Karnkowska A."/>
            <person name="Elias M."/>
            <person name="Hampl V."/>
        </authorList>
    </citation>
    <scope>NUCLEOTIDE SEQUENCE</scope>
    <source>
        <strain evidence="2">RCP-MX</strain>
    </source>
</reference>
<evidence type="ECO:0000313" key="3">
    <source>
        <dbReference type="Proteomes" id="UP001141327"/>
    </source>
</evidence>
<evidence type="ECO:0000256" key="1">
    <source>
        <dbReference type="SAM" id="MobiDB-lite"/>
    </source>
</evidence>
<sequence length="87" mass="9887">MQCAVTFPRLFDSAGDFGHRPIAAKQDGSPKPQVGRERVAIDTAMYRLAGRLQIENGGTTNELNQLRKLWQHRLIAPADRRMLKLMR</sequence>
<evidence type="ECO:0000313" key="2">
    <source>
        <dbReference type="EMBL" id="KAJ4452607.1"/>
    </source>
</evidence>
<dbReference type="EMBL" id="JAPMOS010000439">
    <property type="protein sequence ID" value="KAJ4452607.1"/>
    <property type="molecule type" value="Genomic_DNA"/>
</dbReference>
<dbReference type="Proteomes" id="UP001141327">
    <property type="component" value="Unassembled WGS sequence"/>
</dbReference>
<organism evidence="2 3">
    <name type="scientific">Paratrimastix pyriformis</name>
    <dbReference type="NCBI Taxonomy" id="342808"/>
    <lineage>
        <taxon>Eukaryota</taxon>
        <taxon>Metamonada</taxon>
        <taxon>Preaxostyla</taxon>
        <taxon>Paratrimastigidae</taxon>
        <taxon>Paratrimastix</taxon>
    </lineage>
</organism>
<feature type="region of interest" description="Disordered" evidence="1">
    <location>
        <begin position="16"/>
        <end position="35"/>
    </location>
</feature>
<name>A0ABQ8U0P8_9EUKA</name>